<evidence type="ECO:0000313" key="3">
    <source>
        <dbReference type="Proteomes" id="UP000000814"/>
    </source>
</evidence>
<organism evidence="2 3">
    <name type="scientific">Clostridium acetobutylicum (strain ATCC 824 / DSM 792 / JCM 1419 / IAM 19013 / LMG 5710 / NBRC 13948 / NRRL B-527 / VKM B-1787 / 2291 / W)</name>
    <dbReference type="NCBI Taxonomy" id="272562"/>
    <lineage>
        <taxon>Bacteria</taxon>
        <taxon>Bacillati</taxon>
        <taxon>Bacillota</taxon>
        <taxon>Clostridia</taxon>
        <taxon>Eubacteriales</taxon>
        <taxon>Clostridiaceae</taxon>
        <taxon>Clostridium</taxon>
    </lineage>
</organism>
<gene>
    <name evidence="2" type="ordered locus">CA_C1070</name>
</gene>
<dbReference type="eggNOG" id="COG1309">
    <property type="taxonomic scope" value="Bacteria"/>
</dbReference>
<evidence type="ECO:0000259" key="1">
    <source>
        <dbReference type="Pfam" id="PF14278"/>
    </source>
</evidence>
<proteinExistence type="predicted"/>
<keyword evidence="3" id="KW-1185">Reference proteome</keyword>
<dbReference type="AlphaFoldDB" id="Q97K51"/>
<dbReference type="OrthoDB" id="9810250at2"/>
<name>Q97K51_CLOAB</name>
<dbReference type="HOGENOM" id="CLU_087539_0_0_9"/>
<dbReference type="Gene3D" id="1.10.357.10">
    <property type="entry name" value="Tetracycline Repressor, domain 2"/>
    <property type="match status" value="1"/>
</dbReference>
<dbReference type="PATRIC" id="fig|272562.8.peg.1280"/>
<sequence>MHYKDTYDLYNTLENELYTEICELFEKSNPYINENNLMHLINNIMDYISIHSDIFQTFTRFELEGNLFSKLKSYFYNKVLHESIVLSRPINNNIDYDVVEATFIVSGVIGVIEDWLNNGMMMTKENVSDILQKILTKF</sequence>
<dbReference type="RefSeq" id="WP_010964385.1">
    <property type="nucleotide sequence ID" value="NC_003030.1"/>
</dbReference>
<dbReference type="KEGG" id="cac:CA_C1070"/>
<protein>
    <submittedName>
        <fullName evidence="2">Transcriptional regulator, AcrR family</fullName>
    </submittedName>
</protein>
<dbReference type="InterPro" id="IPR039532">
    <property type="entry name" value="TetR_C_Firmicutes"/>
</dbReference>
<dbReference type="GeneID" id="44997582"/>
<dbReference type="Proteomes" id="UP000000814">
    <property type="component" value="Chromosome"/>
</dbReference>
<dbReference type="PIR" id="A97032">
    <property type="entry name" value="A97032"/>
</dbReference>
<dbReference type="Pfam" id="PF14278">
    <property type="entry name" value="TetR_C_8"/>
    <property type="match status" value="1"/>
</dbReference>
<dbReference type="STRING" id="272562.CA_C1070"/>
<reference evidence="2 3" key="1">
    <citation type="journal article" date="2001" name="J. Bacteriol.">
        <title>Genome sequence and comparative analysis of the solvent-producing bacterium Clostridium acetobutylicum.</title>
        <authorList>
            <person name="Nolling J."/>
            <person name="Breton G."/>
            <person name="Omelchenko M.V."/>
            <person name="Makarova K.S."/>
            <person name="Zeng Q."/>
            <person name="Gibson R."/>
            <person name="Lee H.M."/>
            <person name="Dubois J."/>
            <person name="Qiu D."/>
            <person name="Hitti J."/>
            <person name="Wolf Y.I."/>
            <person name="Tatusov R.L."/>
            <person name="Sabathe F."/>
            <person name="Doucette-Stamm L."/>
            <person name="Soucaille P."/>
            <person name="Daly M.J."/>
            <person name="Bennett G.N."/>
            <person name="Koonin E.V."/>
            <person name="Smith D.R."/>
        </authorList>
    </citation>
    <scope>NUCLEOTIDE SEQUENCE [LARGE SCALE GENOMIC DNA]</scope>
    <source>
        <strain evidence="3">ATCC 824 / DSM 792 / JCM 1419 / LMG 5710 / VKM B-1787</strain>
    </source>
</reference>
<accession>Q97K51</accession>
<feature type="domain" description="Transcriptional regulator TetR C-terminal Firmicutes type" evidence="1">
    <location>
        <begin position="36"/>
        <end position="136"/>
    </location>
</feature>
<dbReference type="EMBL" id="AE001437">
    <property type="protein sequence ID" value="AAK79044.1"/>
    <property type="molecule type" value="Genomic_DNA"/>
</dbReference>
<evidence type="ECO:0000313" key="2">
    <source>
        <dbReference type="EMBL" id="AAK79044.1"/>
    </source>
</evidence>